<proteinExistence type="predicted"/>
<dbReference type="PANTHER" id="PTHR45527">
    <property type="entry name" value="NONRIBOSOMAL PEPTIDE SYNTHETASE"/>
    <property type="match status" value="1"/>
</dbReference>
<dbReference type="InterPro" id="IPR029058">
    <property type="entry name" value="AB_hydrolase_fold"/>
</dbReference>
<dbReference type="Gene3D" id="3.30.300.30">
    <property type="match status" value="1"/>
</dbReference>
<dbReference type="Proteomes" id="UP000076717">
    <property type="component" value="Unassembled WGS sequence"/>
</dbReference>
<dbReference type="SUPFAM" id="SSF47336">
    <property type="entry name" value="ACP-like"/>
    <property type="match status" value="1"/>
</dbReference>
<sequence length="207" mass="20320">MRAHAAGVVPVALVPSRLTAVPALPLTPHGKLDRAALPALDRLPVAAEGRAPASATEVAVAEAFAAALGVASVPADADFFALGGDSISAIAVVTAAQRAGIRMSVIDLFETRTVEALAVRCAPAAAPAAGRPVPLPALLAAARADGTDVDAMSVSVPLGTPAPSRRAVPSSRSSRPVPSCVCALTGAAPGSGGRSSSTTSRPEKGSA</sequence>
<dbReference type="PROSITE" id="PS00012">
    <property type="entry name" value="PHOSPHOPANTETHEINE"/>
    <property type="match status" value="1"/>
</dbReference>
<dbReference type="InterPro" id="IPR006162">
    <property type="entry name" value="Ppantetheine_attach_site"/>
</dbReference>
<keyword evidence="2" id="KW-0597">Phosphoprotein</keyword>
<dbReference type="GO" id="GO:0005829">
    <property type="term" value="C:cytosol"/>
    <property type="evidence" value="ECO:0007669"/>
    <property type="project" value="TreeGrafter"/>
</dbReference>
<gene>
    <name evidence="5" type="primary">cmdD</name>
    <name evidence="5" type="ORF">ACH61_03153</name>
</gene>
<keyword evidence="1" id="KW-0596">Phosphopantetheine</keyword>
<keyword evidence="6" id="KW-1185">Reference proteome</keyword>
<feature type="region of interest" description="Disordered" evidence="3">
    <location>
        <begin position="154"/>
        <end position="207"/>
    </location>
</feature>
<feature type="compositionally biased region" description="Low complexity" evidence="3">
    <location>
        <begin position="161"/>
        <end position="179"/>
    </location>
</feature>
<dbReference type="RefSeq" id="WP_068213617.1">
    <property type="nucleotide sequence ID" value="NZ_LIIN01000220.1"/>
</dbReference>
<dbReference type="EMBL" id="LIIN01000220">
    <property type="protein sequence ID" value="KZX19749.1"/>
    <property type="molecule type" value="Genomic_DNA"/>
</dbReference>
<evidence type="ECO:0000256" key="2">
    <source>
        <dbReference type="ARBA" id="ARBA00022553"/>
    </source>
</evidence>
<dbReference type="PANTHER" id="PTHR45527:SF1">
    <property type="entry name" value="FATTY ACID SYNTHASE"/>
    <property type="match status" value="1"/>
</dbReference>
<dbReference type="SUPFAM" id="SSF56801">
    <property type="entry name" value="Acetyl-CoA synthetase-like"/>
    <property type="match status" value="1"/>
</dbReference>
<dbReference type="Gene3D" id="3.40.50.1820">
    <property type="entry name" value="alpha/beta hydrolase"/>
    <property type="match status" value="1"/>
</dbReference>
<dbReference type="InterPro" id="IPR009081">
    <property type="entry name" value="PP-bd_ACP"/>
</dbReference>
<evidence type="ECO:0000259" key="4">
    <source>
        <dbReference type="PROSITE" id="PS50075"/>
    </source>
</evidence>
<comment type="caution">
    <text evidence="5">The sequence shown here is derived from an EMBL/GenBank/DDBJ whole genome shotgun (WGS) entry which is preliminary data.</text>
</comment>
<dbReference type="GO" id="GO:0043041">
    <property type="term" value="P:amino acid activation for nonribosomal peptide biosynthetic process"/>
    <property type="evidence" value="ECO:0007669"/>
    <property type="project" value="TreeGrafter"/>
</dbReference>
<name>A0A162GE90_9MICO</name>
<dbReference type="GO" id="GO:0044550">
    <property type="term" value="P:secondary metabolite biosynthetic process"/>
    <property type="evidence" value="ECO:0007669"/>
    <property type="project" value="TreeGrafter"/>
</dbReference>
<dbReference type="Pfam" id="PF00550">
    <property type="entry name" value="PP-binding"/>
    <property type="match status" value="1"/>
</dbReference>
<dbReference type="PROSITE" id="PS50075">
    <property type="entry name" value="CARRIER"/>
    <property type="match status" value="1"/>
</dbReference>
<dbReference type="InterPro" id="IPR045851">
    <property type="entry name" value="AMP-bd_C_sf"/>
</dbReference>
<evidence type="ECO:0000256" key="1">
    <source>
        <dbReference type="ARBA" id="ARBA00022450"/>
    </source>
</evidence>
<feature type="domain" description="Carrier" evidence="4">
    <location>
        <begin position="51"/>
        <end position="125"/>
    </location>
</feature>
<dbReference type="GO" id="GO:0031177">
    <property type="term" value="F:phosphopantetheine binding"/>
    <property type="evidence" value="ECO:0007669"/>
    <property type="project" value="InterPro"/>
</dbReference>
<evidence type="ECO:0000313" key="5">
    <source>
        <dbReference type="EMBL" id="KZX19749.1"/>
    </source>
</evidence>
<dbReference type="AlphaFoldDB" id="A0A162GE90"/>
<evidence type="ECO:0000313" key="6">
    <source>
        <dbReference type="Proteomes" id="UP000076717"/>
    </source>
</evidence>
<organism evidence="5 6">
    <name type="scientific">Rathayibacter tanaceti</name>
    <dbReference type="NCBI Taxonomy" id="1671680"/>
    <lineage>
        <taxon>Bacteria</taxon>
        <taxon>Bacillati</taxon>
        <taxon>Actinomycetota</taxon>
        <taxon>Actinomycetes</taxon>
        <taxon>Micrococcales</taxon>
        <taxon>Microbacteriaceae</taxon>
        <taxon>Rathayibacter</taxon>
    </lineage>
</organism>
<dbReference type="SMART" id="SM00823">
    <property type="entry name" value="PKS_PP"/>
    <property type="match status" value="1"/>
</dbReference>
<dbReference type="InterPro" id="IPR036736">
    <property type="entry name" value="ACP-like_sf"/>
</dbReference>
<reference evidence="5 6" key="1">
    <citation type="submission" date="2015-08" db="EMBL/GenBank/DDBJ databases">
        <title>Draft Genome Sequence of Rathayibacter sp. Strain VKM Ac-2596 Isolated from Leaf Gall Induced by Plant-Parasitic Nematodes.</title>
        <authorList>
            <person name="Vasilenko O.V."/>
            <person name="Starodumova I.P."/>
            <person name="Tarlachkov S.V."/>
            <person name="Dorofeeva L.V."/>
            <person name="Evtushenko L.I."/>
        </authorList>
    </citation>
    <scope>NUCLEOTIDE SEQUENCE [LARGE SCALE GENOMIC DNA]</scope>
    <source>
        <strain evidence="5 6">VKM Ac-2596</strain>
    </source>
</reference>
<evidence type="ECO:0000256" key="3">
    <source>
        <dbReference type="SAM" id="MobiDB-lite"/>
    </source>
</evidence>
<protein>
    <submittedName>
        <fullName evidence="5">Chondramide synthase cmdD</fullName>
    </submittedName>
</protein>
<accession>A0A162GE90</accession>
<dbReference type="InterPro" id="IPR020806">
    <property type="entry name" value="PKS_PP-bd"/>
</dbReference>